<dbReference type="InterPro" id="IPR001461">
    <property type="entry name" value="Aspartic_peptidase_A1"/>
</dbReference>
<dbReference type="Proteomes" id="UP001457282">
    <property type="component" value="Unassembled WGS sequence"/>
</dbReference>
<keyword evidence="5" id="KW-1185">Reference proteome</keyword>
<dbReference type="PANTHER" id="PTHR13683:SF826">
    <property type="entry name" value="ASPARTYL PROTEASE FAMILY PROTEIN 1"/>
    <property type="match status" value="1"/>
</dbReference>
<comment type="similarity">
    <text evidence="1">Belongs to the peptidase A1 family.</text>
</comment>
<evidence type="ECO:0000256" key="2">
    <source>
        <dbReference type="SAM" id="MobiDB-lite"/>
    </source>
</evidence>
<gene>
    <name evidence="4" type="ORF">M0R45_003932</name>
</gene>
<dbReference type="AlphaFoldDB" id="A0AAW1YI71"/>
<name>A0AAW1YI71_RUBAR</name>
<organism evidence="4 5">
    <name type="scientific">Rubus argutus</name>
    <name type="common">Southern blackberry</name>
    <dbReference type="NCBI Taxonomy" id="59490"/>
    <lineage>
        <taxon>Eukaryota</taxon>
        <taxon>Viridiplantae</taxon>
        <taxon>Streptophyta</taxon>
        <taxon>Embryophyta</taxon>
        <taxon>Tracheophyta</taxon>
        <taxon>Spermatophyta</taxon>
        <taxon>Magnoliopsida</taxon>
        <taxon>eudicotyledons</taxon>
        <taxon>Gunneridae</taxon>
        <taxon>Pentapetalae</taxon>
        <taxon>rosids</taxon>
        <taxon>fabids</taxon>
        <taxon>Rosales</taxon>
        <taxon>Rosaceae</taxon>
        <taxon>Rosoideae</taxon>
        <taxon>Rosoideae incertae sedis</taxon>
        <taxon>Rubus</taxon>
    </lineage>
</organism>
<dbReference type="InterPro" id="IPR021109">
    <property type="entry name" value="Peptidase_aspartic_dom_sf"/>
</dbReference>
<dbReference type="Pfam" id="PF14541">
    <property type="entry name" value="TAXi_C"/>
    <property type="match status" value="1"/>
</dbReference>
<feature type="compositionally biased region" description="Low complexity" evidence="2">
    <location>
        <begin position="12"/>
        <end position="26"/>
    </location>
</feature>
<accession>A0AAW1YI71</accession>
<dbReference type="InterPro" id="IPR032799">
    <property type="entry name" value="TAXi_C"/>
</dbReference>
<dbReference type="GO" id="GO:0004190">
    <property type="term" value="F:aspartic-type endopeptidase activity"/>
    <property type="evidence" value="ECO:0007669"/>
    <property type="project" value="InterPro"/>
</dbReference>
<feature type="domain" description="Peptidase A1" evidence="3">
    <location>
        <begin position="91"/>
        <end position="402"/>
    </location>
</feature>
<dbReference type="PANTHER" id="PTHR13683">
    <property type="entry name" value="ASPARTYL PROTEASES"/>
    <property type="match status" value="1"/>
</dbReference>
<evidence type="ECO:0000256" key="1">
    <source>
        <dbReference type="ARBA" id="ARBA00007447"/>
    </source>
</evidence>
<evidence type="ECO:0000313" key="5">
    <source>
        <dbReference type="Proteomes" id="UP001457282"/>
    </source>
</evidence>
<protein>
    <recommendedName>
        <fullName evidence="3">Peptidase A1 domain-containing protein</fullName>
    </recommendedName>
</protein>
<feature type="region of interest" description="Disordered" evidence="2">
    <location>
        <begin position="412"/>
        <end position="456"/>
    </location>
</feature>
<dbReference type="SUPFAM" id="SSF50630">
    <property type="entry name" value="Acid proteases"/>
    <property type="match status" value="1"/>
</dbReference>
<feature type="region of interest" description="Disordered" evidence="2">
    <location>
        <begin position="1"/>
        <end position="26"/>
    </location>
</feature>
<proteinExistence type="inferred from homology"/>
<comment type="caution">
    <text evidence="4">The sequence shown here is derived from an EMBL/GenBank/DDBJ whole genome shotgun (WGS) entry which is preliminary data.</text>
</comment>
<dbReference type="GO" id="GO:0006508">
    <property type="term" value="P:proteolysis"/>
    <property type="evidence" value="ECO:0007669"/>
    <property type="project" value="InterPro"/>
</dbReference>
<evidence type="ECO:0000259" key="3">
    <source>
        <dbReference type="PROSITE" id="PS51767"/>
    </source>
</evidence>
<dbReference type="EMBL" id="JBEDUW010000001">
    <property type="protein sequence ID" value="KAK9948351.1"/>
    <property type="molecule type" value="Genomic_DNA"/>
</dbReference>
<dbReference type="InterPro" id="IPR033121">
    <property type="entry name" value="PEPTIDASE_A1"/>
</dbReference>
<dbReference type="Gene3D" id="2.40.70.10">
    <property type="entry name" value="Acid Proteases"/>
    <property type="match status" value="2"/>
</dbReference>
<dbReference type="Pfam" id="PF14543">
    <property type="entry name" value="TAXi_N"/>
    <property type="match status" value="1"/>
</dbReference>
<dbReference type="PROSITE" id="PS51767">
    <property type="entry name" value="PEPTIDASE_A1"/>
    <property type="match status" value="1"/>
</dbReference>
<sequence>MAAWTCRASTVPGSGPSGSISTTGSPIPSPEFWASMSSRKKGSPEYYAAMTHRDRFIRGRHLSAASGDQTTPLTFVDGNYTYRIGAFGNLHYANVSVGTPRTSYLVALDTGSNYLWLPCDCISCVTGIKTSSGELNFDIYSPNKSTTSKKVPCNSTYCQQQRCSSPSSDCRYSIRYLSANTSSSGVVVEDILHLTTDGPILKGVEAPISFGCGKIQTGVFLTGAAPNGLLGLGMDDVSIPSMLAKQGLASNSFSMCFGLDGSGRIRFGDNGSVDQPETPFNLTDIHSTYNITVTQIAIGKTYTQISKSFNSAIKDKRVTAYSDLPFEYCYTISPNQTLNLTMKGGKQYNVINPLVVLADSDGNPKFYCLGVVKSEDVNIIGQNFMTGYRIIFDREKMVLGWTESNCYNDEETSSLAVSPSKSPSSKSPAASPTVTPEATGTTTTSQIPSAALPKSSSPKLISFTGALIMVLSAIFAVV</sequence>
<feature type="compositionally biased region" description="Low complexity" evidence="2">
    <location>
        <begin position="413"/>
        <end position="456"/>
    </location>
</feature>
<dbReference type="FunFam" id="2.40.70.10:FF:000012">
    <property type="entry name" value="Aspartyl protease family protein 1"/>
    <property type="match status" value="1"/>
</dbReference>
<dbReference type="PRINTS" id="PR00792">
    <property type="entry name" value="PEPSIN"/>
</dbReference>
<dbReference type="InterPro" id="IPR032861">
    <property type="entry name" value="TAXi_N"/>
</dbReference>
<evidence type="ECO:0000313" key="4">
    <source>
        <dbReference type="EMBL" id="KAK9948351.1"/>
    </source>
</evidence>
<reference evidence="4 5" key="1">
    <citation type="journal article" date="2023" name="G3 (Bethesda)">
        <title>A chromosome-length genome assembly and annotation of blackberry (Rubus argutus, cv. 'Hillquist').</title>
        <authorList>
            <person name="Bruna T."/>
            <person name="Aryal R."/>
            <person name="Dudchenko O."/>
            <person name="Sargent D.J."/>
            <person name="Mead D."/>
            <person name="Buti M."/>
            <person name="Cavallini A."/>
            <person name="Hytonen T."/>
            <person name="Andres J."/>
            <person name="Pham M."/>
            <person name="Weisz D."/>
            <person name="Mascagni F."/>
            <person name="Usai G."/>
            <person name="Natali L."/>
            <person name="Bassil N."/>
            <person name="Fernandez G.E."/>
            <person name="Lomsadze A."/>
            <person name="Armour M."/>
            <person name="Olukolu B."/>
            <person name="Poorten T."/>
            <person name="Britton C."/>
            <person name="Davik J."/>
            <person name="Ashrafi H."/>
            <person name="Aiden E.L."/>
            <person name="Borodovsky M."/>
            <person name="Worthington M."/>
        </authorList>
    </citation>
    <scope>NUCLEOTIDE SEQUENCE [LARGE SCALE GENOMIC DNA]</scope>
    <source>
        <strain evidence="4">PI 553951</strain>
    </source>
</reference>